<dbReference type="PROSITE" id="PS51154">
    <property type="entry name" value="MACRO"/>
    <property type="match status" value="1"/>
</dbReference>
<evidence type="ECO:0000256" key="2">
    <source>
        <dbReference type="ARBA" id="ARBA00022676"/>
    </source>
</evidence>
<protein>
    <recommendedName>
        <fullName evidence="7">Poly [ADP-ribose] polymerase</fullName>
        <shortName evidence="7">PARP</shortName>
        <ecNumber evidence="7">2.4.2.-</ecNumber>
    </recommendedName>
</protein>
<reference evidence="10" key="2">
    <citation type="submission" date="2025-08" db="UniProtKB">
        <authorList>
            <consortium name="Ensembl"/>
        </authorList>
    </citation>
    <scope>IDENTIFICATION</scope>
</reference>
<dbReference type="SUPFAM" id="SSF56399">
    <property type="entry name" value="ADP-ribosylation"/>
    <property type="match status" value="1"/>
</dbReference>
<feature type="domain" description="Macro" evidence="9">
    <location>
        <begin position="1"/>
        <end position="169"/>
    </location>
</feature>
<sequence>LGNISVAVCQGDITTDQSDAIVNSTNSRFDLTQGMVSRAILQKGGPTILQDCNNRSGPVNTQEMRITNAGNLQCQYVCHIVTPNSIKDIGSILVKVFQSVDGLGITSLAIPTIGTGNLGLAGEKVAKCFRRAIEEYVNQNTPMSLKSIKVVIFEKKMVNEFRQGLFAENKEKSFTSKQPSGWTNMNDNMDKVLVNPGTQEYIQVMDKFNASGPFNGNHIPTLERIQHKSQYKQFVAKKNEVTERMKKSNNTAEVVQELFHGTSFDVAEKIYVQGFDRGFAGVNATVYGKGVYFATNATYSNTYAKPHPTSKHRKMFLADVVTGEFCQGNPSYISPPPRSNATNRSELYDSVVDNINNPTIFVVFKDASAYPKYLLTYT</sequence>
<accession>H2Z3G6</accession>
<dbReference type="InterPro" id="IPR002589">
    <property type="entry name" value="Macro_dom"/>
</dbReference>
<dbReference type="HOGENOM" id="CLU_012160_2_0_1"/>
<dbReference type="SMART" id="SM00506">
    <property type="entry name" value="A1pp"/>
    <property type="match status" value="1"/>
</dbReference>
<evidence type="ECO:0000259" key="9">
    <source>
        <dbReference type="PROSITE" id="PS51154"/>
    </source>
</evidence>
<keyword evidence="5" id="KW-0539">Nucleus</keyword>
<dbReference type="InterPro" id="IPR052056">
    <property type="entry name" value="Mono-ARTD/PARP"/>
</dbReference>
<evidence type="ECO:0000256" key="7">
    <source>
        <dbReference type="RuleBase" id="RU362114"/>
    </source>
</evidence>
<dbReference type="GO" id="GO:0003714">
    <property type="term" value="F:transcription corepressor activity"/>
    <property type="evidence" value="ECO:0007669"/>
    <property type="project" value="TreeGrafter"/>
</dbReference>
<dbReference type="OMA" id="FGHEING"/>
<dbReference type="InterPro" id="IPR043472">
    <property type="entry name" value="Macro_dom-like"/>
</dbReference>
<dbReference type="InterPro" id="IPR012317">
    <property type="entry name" value="Poly(ADP-ribose)pol_cat_dom"/>
</dbReference>
<dbReference type="GO" id="GO:0003950">
    <property type="term" value="F:NAD+ poly-ADP-ribosyltransferase activity"/>
    <property type="evidence" value="ECO:0007669"/>
    <property type="project" value="UniProtKB-UniRule"/>
</dbReference>
<dbReference type="GO" id="GO:0010629">
    <property type="term" value="P:negative regulation of gene expression"/>
    <property type="evidence" value="ECO:0007669"/>
    <property type="project" value="TreeGrafter"/>
</dbReference>
<evidence type="ECO:0000256" key="4">
    <source>
        <dbReference type="ARBA" id="ARBA00023027"/>
    </source>
</evidence>
<dbReference type="Gene3D" id="3.40.220.10">
    <property type="entry name" value="Leucine Aminopeptidase, subunit E, domain 1"/>
    <property type="match status" value="1"/>
</dbReference>
<name>H2Z3G6_CIOSA</name>
<evidence type="ECO:0000259" key="8">
    <source>
        <dbReference type="PROSITE" id="PS51059"/>
    </source>
</evidence>
<dbReference type="Ensembl" id="ENSCSAVT00000012268.1">
    <property type="protein sequence ID" value="ENSCSAVP00000012128.1"/>
    <property type="gene ID" value="ENSCSAVG00000007134.1"/>
</dbReference>
<evidence type="ECO:0000256" key="1">
    <source>
        <dbReference type="ARBA" id="ARBA00004123"/>
    </source>
</evidence>
<dbReference type="PANTHER" id="PTHR14453:SF67">
    <property type="entry name" value="POLY [ADP-RIBOSE] POLYMERASE"/>
    <property type="match status" value="1"/>
</dbReference>
<dbReference type="GO" id="GO:0005634">
    <property type="term" value="C:nucleus"/>
    <property type="evidence" value="ECO:0007669"/>
    <property type="project" value="UniProtKB-SubCell"/>
</dbReference>
<evidence type="ECO:0000313" key="11">
    <source>
        <dbReference type="Proteomes" id="UP000007875"/>
    </source>
</evidence>
<feature type="domain" description="PARP catalytic" evidence="8">
    <location>
        <begin position="176"/>
        <end position="378"/>
    </location>
</feature>
<dbReference type="Proteomes" id="UP000007875">
    <property type="component" value="Unassembled WGS sequence"/>
</dbReference>
<dbReference type="GO" id="GO:0005737">
    <property type="term" value="C:cytoplasm"/>
    <property type="evidence" value="ECO:0007669"/>
    <property type="project" value="TreeGrafter"/>
</dbReference>
<reference evidence="11" key="1">
    <citation type="submission" date="2003-08" db="EMBL/GenBank/DDBJ databases">
        <authorList>
            <person name="Birren B."/>
            <person name="Nusbaum C."/>
            <person name="Abebe A."/>
            <person name="Abouelleil A."/>
            <person name="Adekoya E."/>
            <person name="Ait-zahra M."/>
            <person name="Allen N."/>
            <person name="Allen T."/>
            <person name="An P."/>
            <person name="Anderson M."/>
            <person name="Anderson S."/>
            <person name="Arachchi H."/>
            <person name="Armbruster J."/>
            <person name="Bachantsang P."/>
            <person name="Baldwin J."/>
            <person name="Barry A."/>
            <person name="Bayul T."/>
            <person name="Blitshsteyn B."/>
            <person name="Bloom T."/>
            <person name="Blye J."/>
            <person name="Boguslavskiy L."/>
            <person name="Borowsky M."/>
            <person name="Boukhgalter B."/>
            <person name="Brunache A."/>
            <person name="Butler J."/>
            <person name="Calixte N."/>
            <person name="Calvo S."/>
            <person name="Camarata J."/>
            <person name="Campo K."/>
            <person name="Chang J."/>
            <person name="Cheshatsang Y."/>
            <person name="Citroen M."/>
            <person name="Collymore A."/>
            <person name="Considine T."/>
            <person name="Cook A."/>
            <person name="Cooke P."/>
            <person name="Corum B."/>
            <person name="Cuomo C."/>
            <person name="David R."/>
            <person name="Dawoe T."/>
            <person name="Degray S."/>
            <person name="Dodge S."/>
            <person name="Dooley K."/>
            <person name="Dorje P."/>
            <person name="Dorjee K."/>
            <person name="Dorris L."/>
            <person name="Duffey N."/>
            <person name="Dupes A."/>
            <person name="Elkins T."/>
            <person name="Engels R."/>
            <person name="Erickson J."/>
            <person name="Farina A."/>
            <person name="Faro S."/>
            <person name="Ferreira P."/>
            <person name="Fischer H."/>
            <person name="Fitzgerald M."/>
            <person name="Foley K."/>
            <person name="Gage D."/>
            <person name="Galagan J."/>
            <person name="Gearin G."/>
            <person name="Gnerre S."/>
            <person name="Gnirke A."/>
            <person name="Goyette A."/>
            <person name="Graham J."/>
            <person name="Grandbois E."/>
            <person name="Gyaltsen K."/>
            <person name="Hafez N."/>
            <person name="Hagopian D."/>
            <person name="Hagos B."/>
            <person name="Hall J."/>
            <person name="Hatcher B."/>
            <person name="Heller A."/>
            <person name="Higgins H."/>
            <person name="Honan T."/>
            <person name="Horn A."/>
            <person name="Houde N."/>
            <person name="Hughes L."/>
            <person name="Hulme W."/>
            <person name="Husby E."/>
            <person name="Iliev I."/>
            <person name="Jaffe D."/>
            <person name="Jones C."/>
            <person name="Kamal M."/>
            <person name="Kamat A."/>
            <person name="Kamvysselis M."/>
            <person name="Karlsson E."/>
            <person name="Kells C."/>
            <person name="Kieu A."/>
            <person name="Kisner P."/>
            <person name="Kodira C."/>
            <person name="Kulbokas E."/>
            <person name="Labutti K."/>
            <person name="Lama D."/>
            <person name="Landers T."/>
            <person name="Leger J."/>
            <person name="Levine S."/>
            <person name="Lewis D."/>
            <person name="Lewis T."/>
            <person name="Lindblad-toh K."/>
            <person name="Liu X."/>
            <person name="Lokyitsang T."/>
            <person name="Lokyitsang Y."/>
            <person name="Lucien O."/>
            <person name="Lui A."/>
            <person name="Ma L.J."/>
            <person name="Mabbitt R."/>
            <person name="Macdonald J."/>
            <person name="Maclean C."/>
            <person name="Major J."/>
            <person name="Manning J."/>
            <person name="Marabella R."/>
            <person name="Maru K."/>
            <person name="Matthews C."/>
            <person name="Mauceli E."/>
            <person name="Mccarthy M."/>
            <person name="Mcdonough S."/>
            <person name="Mcghee T."/>
            <person name="Meldrim J."/>
            <person name="Meneus L."/>
            <person name="Mesirov J."/>
            <person name="Mihalev A."/>
            <person name="Mihova T."/>
            <person name="Mikkelsen T."/>
            <person name="Mlenga V."/>
            <person name="Moru K."/>
            <person name="Mozes J."/>
            <person name="Mulrain L."/>
            <person name="Munson G."/>
            <person name="Naylor J."/>
            <person name="Newes C."/>
            <person name="Nguyen C."/>
            <person name="Nguyen N."/>
            <person name="Nguyen T."/>
            <person name="Nicol R."/>
            <person name="Nielsen C."/>
            <person name="Nizzari M."/>
            <person name="Norbu C."/>
            <person name="Norbu N."/>
            <person name="O'donnell P."/>
            <person name="Okoawo O."/>
            <person name="O'leary S."/>
            <person name="Omotosho B."/>
            <person name="O'neill K."/>
            <person name="Osman S."/>
            <person name="Parker S."/>
            <person name="Perrin D."/>
            <person name="Phunkhang P."/>
            <person name="Piqani B."/>
            <person name="Purcell S."/>
            <person name="Rachupka T."/>
            <person name="Ramasamy U."/>
            <person name="Rameau R."/>
            <person name="Ray V."/>
            <person name="Raymond C."/>
            <person name="Retta R."/>
            <person name="Richardson S."/>
            <person name="Rise C."/>
            <person name="Rodriguez J."/>
            <person name="Rogers J."/>
            <person name="Rogov P."/>
            <person name="Rutman M."/>
            <person name="Schupbach R."/>
            <person name="Seaman C."/>
            <person name="Settipalli S."/>
            <person name="Sharpe T."/>
            <person name="Sheridan J."/>
            <person name="Sherpa N."/>
            <person name="Shi J."/>
            <person name="Smirnov S."/>
            <person name="Smith C."/>
            <person name="Sougnez C."/>
            <person name="Spencer B."/>
            <person name="Stalker J."/>
            <person name="Stange-thomann N."/>
            <person name="Stavropoulos S."/>
            <person name="Stetson K."/>
            <person name="Stone C."/>
            <person name="Stone S."/>
            <person name="Stubbs M."/>
            <person name="Talamas J."/>
            <person name="Tchuinga P."/>
            <person name="Tenzing P."/>
            <person name="Tesfaye S."/>
            <person name="Theodore J."/>
            <person name="Thoulutsang Y."/>
            <person name="Topham K."/>
            <person name="Towey S."/>
            <person name="Tsamla T."/>
            <person name="Tsomo N."/>
            <person name="Vallee D."/>
            <person name="Vassiliev H."/>
            <person name="Venkataraman V."/>
            <person name="Vinson J."/>
            <person name="Vo A."/>
            <person name="Wade C."/>
            <person name="Wang S."/>
            <person name="Wangchuk T."/>
            <person name="Wangdi T."/>
            <person name="Whittaker C."/>
            <person name="Wilkinson J."/>
            <person name="Wu Y."/>
            <person name="Wyman D."/>
            <person name="Yadav S."/>
            <person name="Yang S."/>
            <person name="Yang X."/>
            <person name="Yeager S."/>
            <person name="Yee E."/>
            <person name="Young G."/>
            <person name="Zainoun J."/>
            <person name="Zembeck L."/>
            <person name="Zimmer A."/>
            <person name="Zody M."/>
            <person name="Lander E."/>
        </authorList>
    </citation>
    <scope>NUCLEOTIDE SEQUENCE [LARGE SCALE GENOMIC DNA]</scope>
</reference>
<evidence type="ECO:0000313" key="10">
    <source>
        <dbReference type="Ensembl" id="ENSCSAVP00000012128.1"/>
    </source>
</evidence>
<keyword evidence="4 7" id="KW-0520">NAD</keyword>
<dbReference type="Pfam" id="PF01661">
    <property type="entry name" value="Macro"/>
    <property type="match status" value="1"/>
</dbReference>
<keyword evidence="2 7" id="KW-0328">Glycosyltransferase</keyword>
<keyword evidence="3 7" id="KW-0808">Transferase</keyword>
<dbReference type="eggNOG" id="KOG2633">
    <property type="taxonomic scope" value="Eukaryota"/>
</dbReference>
<dbReference type="GO" id="GO:0070212">
    <property type="term" value="P:protein poly-ADP-ribosylation"/>
    <property type="evidence" value="ECO:0007669"/>
    <property type="project" value="TreeGrafter"/>
</dbReference>
<dbReference type="CDD" id="cd01439">
    <property type="entry name" value="TCCD_inducible_PARP_like"/>
    <property type="match status" value="1"/>
</dbReference>
<evidence type="ECO:0000256" key="3">
    <source>
        <dbReference type="ARBA" id="ARBA00022679"/>
    </source>
</evidence>
<dbReference type="SUPFAM" id="SSF52949">
    <property type="entry name" value="Macro domain-like"/>
    <property type="match status" value="1"/>
</dbReference>
<dbReference type="PROSITE" id="PS51059">
    <property type="entry name" value="PARP_CATALYTIC"/>
    <property type="match status" value="1"/>
</dbReference>
<comment type="similarity">
    <text evidence="6">Belongs to the ARTD/PARP family.</text>
</comment>
<dbReference type="GeneTree" id="ENSGT00940000164121"/>
<dbReference type="STRING" id="51511.ENSCSAVP00000012128"/>
<dbReference type="Gene3D" id="3.90.228.10">
    <property type="match status" value="1"/>
</dbReference>
<dbReference type="EC" id="2.4.2.-" evidence="7"/>
<comment type="subcellular location">
    <subcellularLocation>
        <location evidence="1">Nucleus</location>
    </subcellularLocation>
</comment>
<evidence type="ECO:0000256" key="6">
    <source>
        <dbReference type="ARBA" id="ARBA00024347"/>
    </source>
</evidence>
<dbReference type="Pfam" id="PF00644">
    <property type="entry name" value="PARP"/>
    <property type="match status" value="1"/>
</dbReference>
<proteinExistence type="inferred from homology"/>
<dbReference type="AlphaFoldDB" id="H2Z3G6"/>
<keyword evidence="11" id="KW-1185">Reference proteome</keyword>
<dbReference type="InParanoid" id="H2Z3G6"/>
<evidence type="ECO:0000256" key="5">
    <source>
        <dbReference type="ARBA" id="ARBA00023242"/>
    </source>
</evidence>
<organism evidence="10 11">
    <name type="scientific">Ciona savignyi</name>
    <name type="common">Pacific transparent sea squirt</name>
    <dbReference type="NCBI Taxonomy" id="51511"/>
    <lineage>
        <taxon>Eukaryota</taxon>
        <taxon>Metazoa</taxon>
        <taxon>Chordata</taxon>
        <taxon>Tunicata</taxon>
        <taxon>Ascidiacea</taxon>
        <taxon>Phlebobranchia</taxon>
        <taxon>Cionidae</taxon>
        <taxon>Ciona</taxon>
    </lineage>
</organism>
<dbReference type="PANTHER" id="PTHR14453">
    <property type="entry name" value="PARP/ZINC FINGER CCCH TYPE DOMAIN CONTAINING PROTEIN"/>
    <property type="match status" value="1"/>
</dbReference>
<reference evidence="10" key="3">
    <citation type="submission" date="2025-09" db="UniProtKB">
        <authorList>
            <consortium name="Ensembl"/>
        </authorList>
    </citation>
    <scope>IDENTIFICATION</scope>
</reference>
<dbReference type="GO" id="GO:1990404">
    <property type="term" value="F:NAD+-protein mono-ADP-ribosyltransferase activity"/>
    <property type="evidence" value="ECO:0007669"/>
    <property type="project" value="TreeGrafter"/>
</dbReference>